<dbReference type="InterPro" id="IPR042099">
    <property type="entry name" value="ANL_N_sf"/>
</dbReference>
<sequence>MDLSANDPVTGHVRAGDLLWTPTPERVANANITAFMSWLEANRGLAFTNYPDLWEWSVTETDAFWQAIWDYNDIAAAAQPTAVLGQREMPGAQWFPGARLNYAENVMRREAPGEVALYYHSETVPVTPMYWDEFGPAVRILATRLRELGVKPGDRVASTLPNIPQAVIAMLATTSIGAIWTSVSPDFGWRGVLDRFRQLQPTVLICTGGYAYNGKAYDRSGEMRQIVDDLTCLEHVIYLPFGDVPAPAEGAHDWHALLDHPPVAAEDFAYHHGPFGMPLWILFSSGTTGLPKAITHSHGGILLEQLKLQRLNMNLSPGDVLFFYTTTGWMMWNFMVSSLVLGVKPLLYDGNPGYPEPDALWRMAAEAKVTLFGGSPAYADMLSKRGVVPRNKYDLSALECVMLAGSPVSPEVYAWFYRNVKRDLWLHVGSGGTDVCSGFTGGSCTLPTYAGEHQHRNLGVAAYAFNDAGQPVVDEVGEMVITRPLPSMPVKFWGDDENMTRYKDTYFDTWPGVWRQGDFFRVTPRGGTFVLGRSDATLNRFGVRIGTAEIYNVLEGIPEVDDAIVVNLDLPGGHFFMPMFVKLADGVTLDERIENEIKTRLRREYTPRHIPDKFIQVPAIPTTLTGKKLEVPVRRLLMGIPLEKAANTSAMADASALDAFIDYARTQHDYKM</sequence>
<proteinExistence type="inferred from homology"/>
<dbReference type="GO" id="GO:0030729">
    <property type="term" value="F:acetoacetate-CoA ligase activity"/>
    <property type="evidence" value="ECO:0007669"/>
    <property type="project" value="UniProtKB-EC"/>
</dbReference>
<evidence type="ECO:0000259" key="5">
    <source>
        <dbReference type="Pfam" id="PF00501"/>
    </source>
</evidence>
<evidence type="ECO:0000313" key="8">
    <source>
        <dbReference type="Proteomes" id="UP000460272"/>
    </source>
</evidence>
<evidence type="ECO:0000259" key="6">
    <source>
        <dbReference type="Pfam" id="PF16177"/>
    </source>
</evidence>
<dbReference type="InterPro" id="IPR032387">
    <property type="entry name" value="ACAS_N"/>
</dbReference>
<name>A0A6P2C3S3_9ACTN</name>
<dbReference type="EMBL" id="RPFW01000002">
    <property type="protein sequence ID" value="TVZ05820.1"/>
    <property type="molecule type" value="Genomic_DNA"/>
</dbReference>
<dbReference type="EC" id="6.2.1.16" evidence="7"/>
<dbReference type="Gene3D" id="3.40.50.12780">
    <property type="entry name" value="N-terminal domain of ligase-like"/>
    <property type="match status" value="1"/>
</dbReference>
<keyword evidence="2 7" id="KW-0436">Ligase</keyword>
<keyword evidence="4" id="KW-0067">ATP-binding</keyword>
<comment type="similarity">
    <text evidence="1">Belongs to the ATP-dependent AMP-binding enzyme family.</text>
</comment>
<dbReference type="PANTHER" id="PTHR42921">
    <property type="entry name" value="ACETOACETYL-COA SYNTHETASE"/>
    <property type="match status" value="1"/>
</dbReference>
<gene>
    <name evidence="7" type="ORF">EAS64_11525</name>
</gene>
<dbReference type="GO" id="GO:0005524">
    <property type="term" value="F:ATP binding"/>
    <property type="evidence" value="ECO:0007669"/>
    <property type="project" value="UniProtKB-KW"/>
</dbReference>
<dbReference type="InterPro" id="IPR000873">
    <property type="entry name" value="AMP-dep_synth/lig_dom"/>
</dbReference>
<dbReference type="PROSITE" id="PS00455">
    <property type="entry name" value="AMP_BINDING"/>
    <property type="match status" value="1"/>
</dbReference>
<dbReference type="Pfam" id="PF00501">
    <property type="entry name" value="AMP-binding"/>
    <property type="match status" value="1"/>
</dbReference>
<dbReference type="SUPFAM" id="SSF56801">
    <property type="entry name" value="Acetyl-CoA synthetase-like"/>
    <property type="match status" value="1"/>
</dbReference>
<dbReference type="InterPro" id="IPR045851">
    <property type="entry name" value="AMP-bd_C_sf"/>
</dbReference>
<evidence type="ECO:0000313" key="7">
    <source>
        <dbReference type="EMBL" id="TVZ05820.1"/>
    </source>
</evidence>
<organism evidence="7 8">
    <name type="scientific">Trebonia kvetii</name>
    <dbReference type="NCBI Taxonomy" id="2480626"/>
    <lineage>
        <taxon>Bacteria</taxon>
        <taxon>Bacillati</taxon>
        <taxon>Actinomycetota</taxon>
        <taxon>Actinomycetes</taxon>
        <taxon>Streptosporangiales</taxon>
        <taxon>Treboniaceae</taxon>
        <taxon>Trebonia</taxon>
    </lineage>
</organism>
<dbReference type="InterPro" id="IPR005914">
    <property type="entry name" value="Acac_CoA_synth"/>
</dbReference>
<dbReference type="Gene3D" id="3.30.300.30">
    <property type="match status" value="1"/>
</dbReference>
<dbReference type="Pfam" id="PF16177">
    <property type="entry name" value="ACAS_N"/>
    <property type="match status" value="1"/>
</dbReference>
<dbReference type="OrthoDB" id="9803968at2"/>
<feature type="domain" description="Acetyl-coenzyme A synthetase N-terminal" evidence="6">
    <location>
        <begin position="50"/>
        <end position="106"/>
    </location>
</feature>
<feature type="domain" description="AMP-dependent synthetase/ligase" evidence="5">
    <location>
        <begin position="112"/>
        <end position="484"/>
    </location>
</feature>
<evidence type="ECO:0000256" key="2">
    <source>
        <dbReference type="ARBA" id="ARBA00022598"/>
    </source>
</evidence>
<protein>
    <submittedName>
        <fullName evidence="7">Acetoacetate--CoA ligase</fullName>
        <ecNumber evidence="7">6.2.1.16</ecNumber>
    </submittedName>
</protein>
<dbReference type="NCBIfam" id="TIGR01217">
    <property type="entry name" value="ac_ac_CoA_syn"/>
    <property type="match status" value="1"/>
</dbReference>
<dbReference type="AlphaFoldDB" id="A0A6P2C3S3"/>
<dbReference type="Proteomes" id="UP000460272">
    <property type="component" value="Unassembled WGS sequence"/>
</dbReference>
<evidence type="ECO:0000256" key="4">
    <source>
        <dbReference type="ARBA" id="ARBA00022840"/>
    </source>
</evidence>
<comment type="caution">
    <text evidence="7">The sequence shown here is derived from an EMBL/GenBank/DDBJ whole genome shotgun (WGS) entry which is preliminary data.</text>
</comment>
<evidence type="ECO:0000256" key="3">
    <source>
        <dbReference type="ARBA" id="ARBA00022741"/>
    </source>
</evidence>
<keyword evidence="8" id="KW-1185">Reference proteome</keyword>
<accession>A0A6P2C3S3</accession>
<evidence type="ECO:0000256" key="1">
    <source>
        <dbReference type="ARBA" id="ARBA00006432"/>
    </source>
</evidence>
<dbReference type="PANTHER" id="PTHR42921:SF1">
    <property type="entry name" value="ACETOACETYL-COA SYNTHETASE"/>
    <property type="match status" value="1"/>
</dbReference>
<keyword evidence="3" id="KW-0547">Nucleotide-binding</keyword>
<dbReference type="GO" id="GO:0006629">
    <property type="term" value="P:lipid metabolic process"/>
    <property type="evidence" value="ECO:0007669"/>
    <property type="project" value="InterPro"/>
</dbReference>
<reference evidence="7 8" key="1">
    <citation type="submission" date="2018-11" db="EMBL/GenBank/DDBJ databases">
        <title>Trebonia kvetii gen.nov., sp.nov., a novel acidophilic actinobacterium, and proposal of the new actinobacterial family Treboniaceae fam. nov.</title>
        <authorList>
            <person name="Rapoport D."/>
            <person name="Sagova-Mareckova M."/>
            <person name="Sedlacek I."/>
            <person name="Provaznik J."/>
            <person name="Kralova S."/>
            <person name="Pavlinic D."/>
            <person name="Benes V."/>
            <person name="Kopecky J."/>
        </authorList>
    </citation>
    <scope>NUCLEOTIDE SEQUENCE [LARGE SCALE GENOMIC DNA]</scope>
    <source>
        <strain evidence="7 8">15Tr583</strain>
    </source>
</reference>
<dbReference type="InterPro" id="IPR020845">
    <property type="entry name" value="AMP-binding_CS"/>
</dbReference>
<dbReference type="NCBIfam" id="NF002937">
    <property type="entry name" value="PRK03584.1"/>
    <property type="match status" value="1"/>
</dbReference>